<reference evidence="3" key="3">
    <citation type="submission" date="2018-11" db="EMBL/GenBank/DDBJ databases">
        <authorList>
            <person name="Hwang Y.J."/>
            <person name="Hwang C.Y."/>
        </authorList>
    </citation>
    <scope>NUCLEOTIDE SEQUENCE</scope>
    <source>
        <strain evidence="3">R106</strain>
    </source>
</reference>
<sequence length="120" mass="13417">MNIKNWIWKIFTISVICVLLLNPELVSLAVLVDAVGLDLLLLLIEVQIVAVSGYYFQTWFKPILMPAYKLLGKVDPYFFIPTRALVAKYPMILCHAVPFLILLIIGAAVVKPVIDTGDIC</sequence>
<gene>
    <name evidence="3" type="ORF">EGC77_02290</name>
    <name evidence="2" type="ORF">EGC80_18640</name>
</gene>
<protein>
    <submittedName>
        <fullName evidence="3">Uncharacterized protein</fullName>
    </submittedName>
</protein>
<feature type="transmembrane region" description="Helical" evidence="1">
    <location>
        <begin position="39"/>
        <end position="56"/>
    </location>
</feature>
<dbReference type="KEGG" id="spsr:EGC80_18640"/>
<reference evidence="5" key="2">
    <citation type="submission" date="2018-11" db="EMBL/GenBank/DDBJ databases">
        <title>Shewanella sp. R106.</title>
        <authorList>
            <person name="Hwang Y.J."/>
            <person name="Hwang C.Y."/>
        </authorList>
    </citation>
    <scope>NUCLEOTIDE SEQUENCE [LARGE SCALE GENOMIC DNA]</scope>
    <source>
        <strain evidence="5">R106</strain>
    </source>
</reference>
<evidence type="ECO:0000313" key="3">
    <source>
        <dbReference type="EMBL" id="RPA34533.1"/>
    </source>
</evidence>
<name>A0A3N4E8X8_9GAMM</name>
<evidence type="ECO:0000313" key="5">
    <source>
        <dbReference type="Proteomes" id="UP000278855"/>
    </source>
</evidence>
<keyword evidence="1" id="KW-1133">Transmembrane helix</keyword>
<keyword evidence="1" id="KW-0472">Membrane</keyword>
<keyword evidence="4" id="KW-1185">Reference proteome</keyword>
<keyword evidence="1" id="KW-0812">Transmembrane</keyword>
<dbReference type="EMBL" id="RKKB01000001">
    <property type="protein sequence ID" value="RPA34533.1"/>
    <property type="molecule type" value="Genomic_DNA"/>
</dbReference>
<accession>A0A3N4E8X8</accession>
<evidence type="ECO:0000313" key="4">
    <source>
        <dbReference type="Proteomes" id="UP000273778"/>
    </source>
</evidence>
<feature type="transmembrane region" description="Helical" evidence="1">
    <location>
        <begin position="92"/>
        <end position="114"/>
    </location>
</feature>
<dbReference type="RefSeq" id="WP_124011730.1">
    <property type="nucleotide sequence ID" value="NZ_CP034073.1"/>
</dbReference>
<proteinExistence type="predicted"/>
<dbReference type="Proteomes" id="UP000278855">
    <property type="component" value="Unassembled WGS sequence"/>
</dbReference>
<dbReference type="AlphaFoldDB" id="A0A3N4E8X8"/>
<dbReference type="OrthoDB" id="6227738at2"/>
<organism evidence="3 5">
    <name type="scientific">Shewanella psychromarinicola</name>
    <dbReference type="NCBI Taxonomy" id="2487742"/>
    <lineage>
        <taxon>Bacteria</taxon>
        <taxon>Pseudomonadati</taxon>
        <taxon>Pseudomonadota</taxon>
        <taxon>Gammaproteobacteria</taxon>
        <taxon>Alteromonadales</taxon>
        <taxon>Shewanellaceae</taxon>
        <taxon>Shewanella</taxon>
    </lineage>
</organism>
<reference evidence="2 4" key="1">
    <citation type="submission" date="2018-11" db="EMBL/GenBank/DDBJ databases">
        <title>Shewanella sp. M2.</title>
        <authorList>
            <person name="Hwang Y.J."/>
            <person name="Hwang C.Y."/>
        </authorList>
    </citation>
    <scope>NUCLEOTIDE SEQUENCE [LARGE SCALE GENOMIC DNA]</scope>
    <source>
        <strain evidence="2 4">M2</strain>
    </source>
</reference>
<dbReference type="EMBL" id="CP034073">
    <property type="protein sequence ID" value="AZG36681.1"/>
    <property type="molecule type" value="Genomic_DNA"/>
</dbReference>
<evidence type="ECO:0000256" key="1">
    <source>
        <dbReference type="SAM" id="Phobius"/>
    </source>
</evidence>
<evidence type="ECO:0000313" key="2">
    <source>
        <dbReference type="EMBL" id="AZG36681.1"/>
    </source>
</evidence>
<dbReference type="Proteomes" id="UP000273778">
    <property type="component" value="Chromosome"/>
</dbReference>